<dbReference type="InterPro" id="IPR006361">
    <property type="entry name" value="Uroporphyrinogen_deCO2ase_HemE"/>
</dbReference>
<dbReference type="GO" id="GO:0006783">
    <property type="term" value="P:heme biosynthetic process"/>
    <property type="evidence" value="ECO:0007669"/>
    <property type="project" value="TreeGrafter"/>
</dbReference>
<accession>A0AAX4NF46</accession>
<evidence type="ECO:0000256" key="2">
    <source>
        <dbReference type="ARBA" id="ARBA00009935"/>
    </source>
</evidence>
<evidence type="ECO:0000256" key="1">
    <source>
        <dbReference type="ARBA" id="ARBA00004804"/>
    </source>
</evidence>
<dbReference type="Pfam" id="PF01208">
    <property type="entry name" value="URO-D"/>
    <property type="match status" value="1"/>
</dbReference>
<feature type="domain" description="Uroporphyrinogen decarboxylase (URO-D)" evidence="10">
    <location>
        <begin position="17"/>
        <end position="26"/>
    </location>
</feature>
<dbReference type="GO" id="GO:0004853">
    <property type="term" value="F:uroporphyrinogen decarboxylase activity"/>
    <property type="evidence" value="ECO:0007669"/>
    <property type="project" value="UniProtKB-UniRule"/>
</dbReference>
<evidence type="ECO:0000256" key="6">
    <source>
        <dbReference type="ARBA" id="ARBA00023244"/>
    </source>
</evidence>
<evidence type="ECO:0000313" key="11">
    <source>
        <dbReference type="EMBL" id="WYX99908.1"/>
    </source>
</evidence>
<comment type="catalytic activity">
    <reaction evidence="8">
        <text>uroporphyrinogen III + 4 H(+) = coproporphyrinogen III + 4 CO2</text>
        <dbReference type="Rhea" id="RHEA:19865"/>
        <dbReference type="ChEBI" id="CHEBI:15378"/>
        <dbReference type="ChEBI" id="CHEBI:16526"/>
        <dbReference type="ChEBI" id="CHEBI:57308"/>
        <dbReference type="ChEBI" id="CHEBI:57309"/>
        <dbReference type="EC" id="4.1.1.37"/>
    </reaction>
</comment>
<dbReference type="PANTHER" id="PTHR21091">
    <property type="entry name" value="METHYLTETRAHYDROFOLATE:HOMOCYSTEINE METHYLTRANSFERASE RELATED"/>
    <property type="match status" value="1"/>
</dbReference>
<comment type="pathway">
    <text evidence="1 8">Porphyrin-containing compound metabolism; protoporphyrin-IX biosynthesis; coproporphyrinogen-III from 5-aminolevulinate: step 4/4.</text>
</comment>
<dbReference type="NCBIfam" id="TIGR01464">
    <property type="entry name" value="hemE"/>
    <property type="match status" value="1"/>
</dbReference>
<evidence type="ECO:0000256" key="7">
    <source>
        <dbReference type="NCBIfam" id="TIGR01464"/>
    </source>
</evidence>
<keyword evidence="4 8" id="KW-0210">Decarboxylase</keyword>
<name>A0AAX4NF46_9ARCH</name>
<gene>
    <name evidence="11" type="primary">hemE</name>
    <name evidence="11" type="ORF">OXIME_000454</name>
</gene>
<evidence type="ECO:0000256" key="4">
    <source>
        <dbReference type="ARBA" id="ARBA00022793"/>
    </source>
</evidence>
<dbReference type="AlphaFoldDB" id="A0AAX4NF46"/>
<dbReference type="Gene3D" id="3.20.20.210">
    <property type="match status" value="1"/>
</dbReference>
<dbReference type="InterPro" id="IPR000257">
    <property type="entry name" value="Uroporphyrinogen_deCOase"/>
</dbReference>
<dbReference type="SUPFAM" id="SSF51726">
    <property type="entry name" value="UROD/MetE-like"/>
    <property type="match status" value="1"/>
</dbReference>
<dbReference type="EMBL" id="CP133772">
    <property type="protein sequence ID" value="WYX99908.1"/>
    <property type="molecule type" value="Genomic_DNA"/>
</dbReference>
<dbReference type="GO" id="GO:0005829">
    <property type="term" value="C:cytosol"/>
    <property type="evidence" value="ECO:0007669"/>
    <property type="project" value="TreeGrafter"/>
</dbReference>
<dbReference type="Proteomes" id="UP001451606">
    <property type="component" value="Chromosome"/>
</dbReference>
<dbReference type="RefSeq" id="WP_393971867.1">
    <property type="nucleotide sequence ID" value="NZ_CP133772.1"/>
</dbReference>
<evidence type="ECO:0000256" key="3">
    <source>
        <dbReference type="ARBA" id="ARBA00012288"/>
    </source>
</evidence>
<protein>
    <recommendedName>
        <fullName evidence="3 7">Uroporphyrinogen decarboxylase</fullName>
        <ecNumber evidence="3 7">4.1.1.37</ecNumber>
    </recommendedName>
</protein>
<dbReference type="KEGG" id="omr:OXIME_000454"/>
<evidence type="ECO:0000256" key="9">
    <source>
        <dbReference type="RuleBase" id="RU004169"/>
    </source>
</evidence>
<evidence type="ECO:0000256" key="8">
    <source>
        <dbReference type="RuleBase" id="RU000554"/>
    </source>
</evidence>
<evidence type="ECO:0000259" key="10">
    <source>
        <dbReference type="PROSITE" id="PS00906"/>
    </source>
</evidence>
<evidence type="ECO:0000313" key="12">
    <source>
        <dbReference type="Proteomes" id="UP001451606"/>
    </source>
</evidence>
<dbReference type="GeneID" id="95967181"/>
<dbReference type="PROSITE" id="PS00906">
    <property type="entry name" value="UROD_1"/>
    <property type="match status" value="1"/>
</dbReference>
<evidence type="ECO:0000256" key="5">
    <source>
        <dbReference type="ARBA" id="ARBA00023239"/>
    </source>
</evidence>
<keyword evidence="5 8" id="KW-0456">Lyase</keyword>
<dbReference type="EC" id="4.1.1.37" evidence="3 7"/>
<comment type="similarity">
    <text evidence="2 9">Belongs to the uroporphyrinogen decarboxylase family.</text>
</comment>
<proteinExistence type="inferred from homology"/>
<sequence>MSDFINALNGEYHSRIPVWFMRQAGRYMRGYSEFRKSKSIKELCMNPEIIREITYEPVRELGVDSAIIFFDIMLPAEALGFRVDFRENHGPVIENSIASDPSMKKLHDFNISDFYYPLEASIRNFREKHSNVPIIGFAGGPLTIASYLMAGSSDRDLLFLKKTLGSDTSSFRRIMEMVTEMVIQVSKIQIRAGSAAIQIFDSWSGNLSPNTFSQFVKPYLDEIVSDLSGLVPLIYFSTSTAGLLKNIYDLGFDFLSLDWRMDLREVMERYGTKKGIQGNLDPSLAERFPEQAFKEAMMIAKDMRDFDRYIFNLGHGVLPGTDVKTLKKIVEIVHGVER</sequence>
<keyword evidence="12" id="KW-1185">Reference proteome</keyword>
<keyword evidence="6 8" id="KW-0627">Porphyrin biosynthesis</keyword>
<dbReference type="InterPro" id="IPR038071">
    <property type="entry name" value="UROD/MetE-like_sf"/>
</dbReference>
<organism evidence="11 12">
    <name type="scientific">Oxyplasma meridianum</name>
    <dbReference type="NCBI Taxonomy" id="3073602"/>
    <lineage>
        <taxon>Archaea</taxon>
        <taxon>Methanobacteriati</taxon>
        <taxon>Thermoplasmatota</taxon>
        <taxon>Thermoplasmata</taxon>
        <taxon>Thermoplasmatales</taxon>
        <taxon>Thermoplasmataceae</taxon>
        <taxon>Oxyplasma</taxon>
    </lineage>
</organism>
<dbReference type="PANTHER" id="PTHR21091:SF169">
    <property type="entry name" value="UROPORPHYRINOGEN DECARBOXYLASE"/>
    <property type="match status" value="1"/>
</dbReference>
<reference evidence="11 12" key="1">
    <citation type="submission" date="2023-09" db="EMBL/GenBank/DDBJ databases">
        <authorList>
            <person name="Golyshina O.V."/>
            <person name="Lunev E.A."/>
            <person name="Bargiela R."/>
            <person name="Gaines M.C."/>
            <person name="Daum B."/>
            <person name="Bale N.J."/>
            <person name="Koenen M."/>
            <person name="Sinninghe Damst J.S."/>
            <person name="Yakimov M."/>
            <person name="Golyshin P.N."/>
        </authorList>
    </citation>
    <scope>NUCLEOTIDE SEQUENCE [LARGE SCALE GENOMIC DNA]</scope>
    <source>
        <strain evidence="11 12">M1</strain>
    </source>
</reference>